<dbReference type="STRING" id="319225.Plut_0835"/>
<keyword evidence="2" id="KW-1185">Reference proteome</keyword>
<dbReference type="EMBL" id="CP000096">
    <property type="protein sequence ID" value="ABB23701.1"/>
    <property type="molecule type" value="Genomic_DNA"/>
</dbReference>
<protein>
    <recommendedName>
        <fullName evidence="3">Type II toxin-antitoxin system RelE/ParE family toxin</fullName>
    </recommendedName>
</protein>
<name>Q3B4N0_CHLL3</name>
<evidence type="ECO:0000313" key="1">
    <source>
        <dbReference type="EMBL" id="ABB23701.1"/>
    </source>
</evidence>
<dbReference type="KEGG" id="plt:Plut_0835"/>
<dbReference type="AlphaFoldDB" id="Q3B4N0"/>
<gene>
    <name evidence="1" type="ordered locus">Plut_0835</name>
</gene>
<accession>Q3B4N0</accession>
<dbReference type="Pfam" id="PF05973">
    <property type="entry name" value="Gp49"/>
    <property type="match status" value="1"/>
</dbReference>
<dbReference type="HOGENOM" id="CLU_122734_6_0_10"/>
<dbReference type="eggNOG" id="COG4679">
    <property type="taxonomic scope" value="Bacteria"/>
</dbReference>
<proteinExistence type="predicted"/>
<dbReference type="InterPro" id="IPR009241">
    <property type="entry name" value="HigB-like"/>
</dbReference>
<sequence length="113" mass="13101">MLTCAMSHEIEYFHPRILKDIEAWPESIKIDYARLIELLMDYGPDLRMPHSKAMGNGLFEIRPKGKAGIGRAFFCFMQGKRIVILHAFIKKTQSTPKKELLIARKRMKEITHG</sequence>
<evidence type="ECO:0000313" key="2">
    <source>
        <dbReference type="Proteomes" id="UP000002709"/>
    </source>
</evidence>
<organism evidence="1 2">
    <name type="scientific">Chlorobium luteolum (strain DSM 273 / BCRC 81028 / 2530)</name>
    <name type="common">Pelodictyon luteolum</name>
    <dbReference type="NCBI Taxonomy" id="319225"/>
    <lineage>
        <taxon>Bacteria</taxon>
        <taxon>Pseudomonadati</taxon>
        <taxon>Chlorobiota</taxon>
        <taxon>Chlorobiia</taxon>
        <taxon>Chlorobiales</taxon>
        <taxon>Chlorobiaceae</taxon>
        <taxon>Chlorobium/Pelodictyon group</taxon>
        <taxon>Pelodictyon</taxon>
    </lineage>
</organism>
<reference evidence="2" key="1">
    <citation type="submission" date="2005-08" db="EMBL/GenBank/DDBJ databases">
        <title>Complete sequence of Pelodictyon luteolum DSM 273.</title>
        <authorList>
            <consortium name="US DOE Joint Genome Institute"/>
            <person name="Copeland A."/>
            <person name="Lucas S."/>
            <person name="Lapidus A."/>
            <person name="Barry K."/>
            <person name="Detter J.C."/>
            <person name="Glavina T."/>
            <person name="Hammon N."/>
            <person name="Israni S."/>
            <person name="Pitluck S."/>
            <person name="Bryant D."/>
            <person name="Schmutz J."/>
            <person name="Larimer F."/>
            <person name="Land M."/>
            <person name="Kyrpides N."/>
            <person name="Ivanova N."/>
            <person name="Richardson P."/>
        </authorList>
    </citation>
    <scope>NUCLEOTIDE SEQUENCE [LARGE SCALE GENOMIC DNA]</scope>
    <source>
        <strain evidence="2">DSM 273 / BCRC 81028 / 2530</strain>
    </source>
</reference>
<dbReference type="Proteomes" id="UP000002709">
    <property type="component" value="Chromosome"/>
</dbReference>
<evidence type="ECO:0008006" key="3">
    <source>
        <dbReference type="Google" id="ProtNLM"/>
    </source>
</evidence>